<organism evidence="2 3">
    <name type="scientific">Leucocoprinus leucothites</name>
    <dbReference type="NCBI Taxonomy" id="201217"/>
    <lineage>
        <taxon>Eukaryota</taxon>
        <taxon>Fungi</taxon>
        <taxon>Dikarya</taxon>
        <taxon>Basidiomycota</taxon>
        <taxon>Agaricomycotina</taxon>
        <taxon>Agaricomycetes</taxon>
        <taxon>Agaricomycetidae</taxon>
        <taxon>Agaricales</taxon>
        <taxon>Agaricineae</taxon>
        <taxon>Agaricaceae</taxon>
        <taxon>Leucocoprinus</taxon>
    </lineage>
</organism>
<evidence type="ECO:0000313" key="2">
    <source>
        <dbReference type="EMBL" id="KAF5349645.1"/>
    </source>
</evidence>
<dbReference type="AlphaFoldDB" id="A0A8H5FTZ1"/>
<accession>A0A8H5FTZ1</accession>
<proteinExistence type="predicted"/>
<dbReference type="EMBL" id="JAACJO010000016">
    <property type="protein sequence ID" value="KAF5349645.1"/>
    <property type="molecule type" value="Genomic_DNA"/>
</dbReference>
<evidence type="ECO:0000313" key="3">
    <source>
        <dbReference type="Proteomes" id="UP000559027"/>
    </source>
</evidence>
<name>A0A8H5FTZ1_9AGAR</name>
<comment type="caution">
    <text evidence="2">The sequence shown here is derived from an EMBL/GenBank/DDBJ whole genome shotgun (WGS) entry which is preliminary data.</text>
</comment>
<protein>
    <recommendedName>
        <fullName evidence="1">DUF6699 domain-containing protein</fullName>
    </recommendedName>
</protein>
<reference evidence="2 3" key="1">
    <citation type="journal article" date="2020" name="ISME J.">
        <title>Uncovering the hidden diversity of litter-decomposition mechanisms in mushroom-forming fungi.</title>
        <authorList>
            <person name="Floudas D."/>
            <person name="Bentzer J."/>
            <person name="Ahren D."/>
            <person name="Johansson T."/>
            <person name="Persson P."/>
            <person name="Tunlid A."/>
        </authorList>
    </citation>
    <scope>NUCLEOTIDE SEQUENCE [LARGE SCALE GENOMIC DNA]</scope>
    <source>
        <strain evidence="2 3">CBS 146.42</strain>
    </source>
</reference>
<dbReference type="OrthoDB" id="3333333at2759"/>
<dbReference type="Proteomes" id="UP000559027">
    <property type="component" value="Unassembled WGS sequence"/>
</dbReference>
<sequence>MAAPLSVNKWAPGTSYGPVLTQTDLYLLNPDLEIHPILQQKFGAFRLVLNISTGQSQDGEGRGVEFTAKDEPAVLPRVDQLYIISDHSPWCTTVRNERGVTLSDVCTAIWKEYTENFVTDGEMASLSARGQEQVKRAAQAHQAQQSGQWGYAHHAVGAVRCRRVDWFKDRIFFEGMRKEDRYAQSRLGFKAPNIFIMDLTNF</sequence>
<dbReference type="Pfam" id="PF20415">
    <property type="entry name" value="DUF6699"/>
    <property type="match status" value="1"/>
</dbReference>
<dbReference type="InterPro" id="IPR046522">
    <property type="entry name" value="DUF6699"/>
</dbReference>
<keyword evidence="3" id="KW-1185">Reference proteome</keyword>
<feature type="domain" description="DUF6699" evidence="1">
    <location>
        <begin position="65"/>
        <end position="180"/>
    </location>
</feature>
<evidence type="ECO:0000259" key="1">
    <source>
        <dbReference type="Pfam" id="PF20415"/>
    </source>
</evidence>
<gene>
    <name evidence="2" type="ORF">D9756_008987</name>
</gene>